<dbReference type="Pfam" id="PF04536">
    <property type="entry name" value="TPM_phosphatase"/>
    <property type="match status" value="1"/>
</dbReference>
<keyword evidence="1" id="KW-0175">Coiled coil</keyword>
<reference evidence="5" key="1">
    <citation type="submission" date="2023-07" db="EMBL/GenBank/DDBJ databases">
        <title>Insights into the diversity of cutaneous corynebacteria.</title>
        <authorList>
            <person name="Bruggemann H."/>
            <person name="Poehlein A."/>
        </authorList>
    </citation>
    <scope>NUCLEOTIDE SEQUENCE</scope>
    <source>
        <strain evidence="5">P7_F1</strain>
    </source>
</reference>
<dbReference type="InterPro" id="IPR007621">
    <property type="entry name" value="TPM_dom"/>
</dbReference>
<dbReference type="EMBL" id="JAUKFM010000002">
    <property type="protein sequence ID" value="MDN8619644.1"/>
    <property type="molecule type" value="Genomic_DNA"/>
</dbReference>
<feature type="chain" id="PRO_5045880805" evidence="3">
    <location>
        <begin position="30"/>
        <end position="683"/>
    </location>
</feature>
<organism evidence="5 6">
    <name type="scientific">Corynebacterium kefirresidentii</name>
    <dbReference type="NCBI Taxonomy" id="1979527"/>
    <lineage>
        <taxon>Bacteria</taxon>
        <taxon>Bacillati</taxon>
        <taxon>Actinomycetota</taxon>
        <taxon>Actinomycetes</taxon>
        <taxon>Mycobacteriales</taxon>
        <taxon>Corynebacteriaceae</taxon>
        <taxon>Corynebacterium</taxon>
    </lineage>
</organism>
<evidence type="ECO:0000256" key="1">
    <source>
        <dbReference type="SAM" id="Coils"/>
    </source>
</evidence>
<name>A0ABT8Q620_9CORY</name>
<gene>
    <name evidence="5" type="ORF">Q0N36_03470</name>
</gene>
<feature type="coiled-coil region" evidence="1">
    <location>
        <begin position="586"/>
        <end position="613"/>
    </location>
</feature>
<comment type="caution">
    <text evidence="5">The sequence shown here is derived from an EMBL/GenBank/DDBJ whole genome shotgun (WGS) entry which is preliminary data.</text>
</comment>
<dbReference type="Proteomes" id="UP001174347">
    <property type="component" value="Unassembled WGS sequence"/>
</dbReference>
<feature type="coiled-coil region" evidence="1">
    <location>
        <begin position="427"/>
        <end position="465"/>
    </location>
</feature>
<dbReference type="PANTHER" id="PTHR31535:SF3">
    <property type="entry name" value="REGULATORY PROTEIN ZESTE"/>
    <property type="match status" value="1"/>
</dbReference>
<dbReference type="RefSeq" id="WP_301732187.1">
    <property type="nucleotide sequence ID" value="NZ_JAUKFM010000002.1"/>
</dbReference>
<feature type="transmembrane region" description="Helical" evidence="2">
    <location>
        <begin position="172"/>
        <end position="192"/>
    </location>
</feature>
<keyword evidence="2" id="KW-1133">Transmembrane helix</keyword>
<keyword evidence="2" id="KW-0812">Transmembrane</keyword>
<feature type="domain" description="TPM" evidence="4">
    <location>
        <begin position="48"/>
        <end position="156"/>
    </location>
</feature>
<keyword evidence="2" id="KW-0472">Membrane</keyword>
<dbReference type="Gene3D" id="3.10.310.50">
    <property type="match status" value="1"/>
</dbReference>
<sequence>MNLSARLGRAAIAAFILGCTSIGAGPAFAAENTIVAQGTGTATLTEKVTDDAGVLSTQEKAELREKIGQLQKDEHRVLFVYITNKLDTDPESYAAQVVKDKGENSAVYVLSVDDRKMGVQTGKAWPKGRLDQMYDAAYDKLTSDEYGASALALADAALGNTSSSNSSDSSGLAWLGGGAAAIVAAGGGIMYYSRRNTKKNKAQTLESAREIAPGDTDQLNRLSLETLDQLAQEELVSTDESIRRGKEELNIALSEFGPERVRPFTKAMNHSTSTLQKAFHLRQRLDDAVPESPAERRQMLVDIVSSCGQADDALDAQAAEFAQMRDLLIHSDEKLDELTQRTVGLRARLPEAESTLARLKGNYDEHVLSSIADNPELAAASLDEAEKLLEKARGVQAQPAGQQGPLVGLIRDSEHACAMTDRLISGVENAEENIATARANLESLIAEVEGEIDEARELERQGKAQGTTADWNALEELLGRAGSAVTEAKAQGQQDPLGQHTALTSIDTQLDEALDRVREKTSTHARQLDLFRQQISVAESNIQAAEDLISSRGRIIGSGARTALADAKRLHAQALHTERSDIRAALQSSREAVAAAQAALQRAKDDIDEHRRRQQRQQMGNAAGNIVTGMVLGQMLGGGRGFGGGFGGGGFGGGFGGGGFGGGSFGGGDFGGGDGGGFRGGSF</sequence>
<evidence type="ECO:0000259" key="4">
    <source>
        <dbReference type="Pfam" id="PF04536"/>
    </source>
</evidence>
<evidence type="ECO:0000256" key="2">
    <source>
        <dbReference type="SAM" id="Phobius"/>
    </source>
</evidence>
<evidence type="ECO:0000256" key="3">
    <source>
        <dbReference type="SAM" id="SignalP"/>
    </source>
</evidence>
<evidence type="ECO:0000313" key="5">
    <source>
        <dbReference type="EMBL" id="MDN8619644.1"/>
    </source>
</evidence>
<evidence type="ECO:0000313" key="6">
    <source>
        <dbReference type="Proteomes" id="UP001174347"/>
    </source>
</evidence>
<feature type="signal peptide" evidence="3">
    <location>
        <begin position="1"/>
        <end position="29"/>
    </location>
</feature>
<keyword evidence="6" id="KW-1185">Reference proteome</keyword>
<protein>
    <submittedName>
        <fullName evidence="5">TPM domain-containing protein</fullName>
    </submittedName>
</protein>
<accession>A0ABT8Q620</accession>
<dbReference type="PANTHER" id="PTHR31535">
    <property type="match status" value="1"/>
</dbReference>
<keyword evidence="3" id="KW-0732">Signal</keyword>
<proteinExistence type="predicted"/>